<dbReference type="Proteomes" id="UP000595349">
    <property type="component" value="Chromosome"/>
</dbReference>
<sequence length="143" mass="15669">MPSNKLANLKTDLGCDFVGIALKNQNSVDITWPYAVGYTNDKYVRIKLRYGKGIDGQVMSSCSAMEINHFPDNAHGKVTDYPIMLAEKLVSAFSVPILKDGRPAGVLLAGYRTVHDFHAAEKKKVKQAAFAVSEEVFKHGQPG</sequence>
<dbReference type="EMBL" id="CP054706">
    <property type="protein sequence ID" value="QQK78809.1"/>
    <property type="molecule type" value="Genomic_DNA"/>
</dbReference>
<dbReference type="InterPro" id="IPR029016">
    <property type="entry name" value="GAF-like_dom_sf"/>
</dbReference>
<organism evidence="1 2">
    <name type="scientific">Salicibibacter cibi</name>
    <dbReference type="NCBI Taxonomy" id="2743001"/>
    <lineage>
        <taxon>Bacteria</taxon>
        <taxon>Bacillati</taxon>
        <taxon>Bacillota</taxon>
        <taxon>Bacilli</taxon>
        <taxon>Bacillales</taxon>
        <taxon>Bacillaceae</taxon>
        <taxon>Salicibibacter</taxon>
    </lineage>
</organism>
<dbReference type="KEGG" id="scib:HUG20_02075"/>
<name>A0A7T7CE91_9BACI</name>
<dbReference type="SUPFAM" id="SSF55781">
    <property type="entry name" value="GAF domain-like"/>
    <property type="match status" value="1"/>
</dbReference>
<reference evidence="1 2" key="1">
    <citation type="submission" date="2020-06" db="EMBL/GenBank/DDBJ databases">
        <title>Genomic analysis of Salicibibacter sp. NKC21-4.</title>
        <authorList>
            <person name="Oh Y.J."/>
        </authorList>
    </citation>
    <scope>NUCLEOTIDE SEQUENCE [LARGE SCALE GENOMIC DNA]</scope>
    <source>
        <strain evidence="1 2">NKC21-4</strain>
    </source>
</reference>
<keyword evidence="2" id="KW-1185">Reference proteome</keyword>
<gene>
    <name evidence="1" type="ORF">HUG20_02075</name>
</gene>
<accession>A0A7T7CE91</accession>
<dbReference type="RefSeq" id="WP_200087478.1">
    <property type="nucleotide sequence ID" value="NZ_CP054706.1"/>
</dbReference>
<evidence type="ECO:0000313" key="2">
    <source>
        <dbReference type="Proteomes" id="UP000595349"/>
    </source>
</evidence>
<dbReference type="AlphaFoldDB" id="A0A7T7CE91"/>
<proteinExistence type="predicted"/>
<dbReference type="Gene3D" id="3.30.450.40">
    <property type="match status" value="1"/>
</dbReference>
<protein>
    <submittedName>
        <fullName evidence="1">GAF domain-containing protein</fullName>
    </submittedName>
</protein>
<evidence type="ECO:0000313" key="1">
    <source>
        <dbReference type="EMBL" id="QQK78809.1"/>
    </source>
</evidence>